<dbReference type="STRING" id="329726.AM1_4985"/>
<proteinExistence type="predicted"/>
<accession>B0C5U1</accession>
<reference evidence="1 2" key="1">
    <citation type="journal article" date="2008" name="Proc. Natl. Acad. Sci. U.S.A.">
        <title>Niche adaptation and genome expansion in the chlorophyll d-producing cyanobacterium Acaryochloris marina.</title>
        <authorList>
            <person name="Swingley W.D."/>
            <person name="Chen M."/>
            <person name="Cheung P.C."/>
            <person name="Conrad A.L."/>
            <person name="Dejesa L.C."/>
            <person name="Hao J."/>
            <person name="Honchak B.M."/>
            <person name="Karbach L.E."/>
            <person name="Kurdoglu A."/>
            <person name="Lahiri S."/>
            <person name="Mastrian S.D."/>
            <person name="Miyashita H."/>
            <person name="Page L."/>
            <person name="Ramakrishna P."/>
            <person name="Satoh S."/>
            <person name="Sattley W.M."/>
            <person name="Shimada Y."/>
            <person name="Taylor H.L."/>
            <person name="Tomo T."/>
            <person name="Tsuchiya T."/>
            <person name="Wang Z.T."/>
            <person name="Raymond J."/>
            <person name="Mimuro M."/>
            <person name="Blankenship R.E."/>
            <person name="Touchman J.W."/>
        </authorList>
    </citation>
    <scope>NUCLEOTIDE SEQUENCE [LARGE SCALE GENOMIC DNA]</scope>
    <source>
        <strain evidence="2">MBIC 11017</strain>
    </source>
</reference>
<name>B0C5U1_ACAM1</name>
<dbReference type="AlphaFoldDB" id="B0C5U1"/>
<protein>
    <submittedName>
        <fullName evidence="1">Uncharacterized protein</fullName>
    </submittedName>
</protein>
<gene>
    <name evidence="1" type="ordered locus">AM1_4985</name>
</gene>
<dbReference type="HOGENOM" id="CLU_3283132_0_0_3"/>
<organism evidence="1 2">
    <name type="scientific">Acaryochloris marina (strain MBIC 11017)</name>
    <dbReference type="NCBI Taxonomy" id="329726"/>
    <lineage>
        <taxon>Bacteria</taxon>
        <taxon>Bacillati</taxon>
        <taxon>Cyanobacteriota</taxon>
        <taxon>Cyanophyceae</taxon>
        <taxon>Acaryochloridales</taxon>
        <taxon>Acaryochloridaceae</taxon>
        <taxon>Acaryochloris</taxon>
    </lineage>
</organism>
<keyword evidence="2" id="KW-1185">Reference proteome</keyword>
<dbReference type="Proteomes" id="UP000000268">
    <property type="component" value="Chromosome"/>
</dbReference>
<dbReference type="EMBL" id="CP000828">
    <property type="protein sequence ID" value="ABW29953.1"/>
    <property type="molecule type" value="Genomic_DNA"/>
</dbReference>
<evidence type="ECO:0000313" key="2">
    <source>
        <dbReference type="Proteomes" id="UP000000268"/>
    </source>
</evidence>
<dbReference type="KEGG" id="amr:AM1_4985"/>
<evidence type="ECO:0000313" key="1">
    <source>
        <dbReference type="EMBL" id="ABW29953.1"/>
    </source>
</evidence>
<sequence length="40" mass="4650">MPVLTSFSGSSYFQLMIHIHAKLRRNAEKSQPKKFDIPVF</sequence>